<keyword evidence="3" id="KW-1185">Reference proteome</keyword>
<evidence type="ECO:0000256" key="1">
    <source>
        <dbReference type="SAM" id="SignalP"/>
    </source>
</evidence>
<protein>
    <submittedName>
        <fullName evidence="2">Uncharacterized protein</fullName>
    </submittedName>
</protein>
<gene>
    <name evidence="2" type="ORF">NC653_017412</name>
</gene>
<keyword evidence="1" id="KW-0732">Signal</keyword>
<accession>A0AAD6W0K3</accession>
<evidence type="ECO:0000313" key="3">
    <source>
        <dbReference type="Proteomes" id="UP001164929"/>
    </source>
</evidence>
<name>A0AAD6W0K3_9ROSI</name>
<reference evidence="2" key="1">
    <citation type="journal article" date="2023" name="Mol. Ecol. Resour.">
        <title>Chromosome-level genome assembly of a triploid poplar Populus alba 'Berolinensis'.</title>
        <authorList>
            <person name="Chen S."/>
            <person name="Yu Y."/>
            <person name="Wang X."/>
            <person name="Wang S."/>
            <person name="Zhang T."/>
            <person name="Zhou Y."/>
            <person name="He R."/>
            <person name="Meng N."/>
            <person name="Wang Y."/>
            <person name="Liu W."/>
            <person name="Liu Z."/>
            <person name="Liu J."/>
            <person name="Guo Q."/>
            <person name="Huang H."/>
            <person name="Sederoff R.R."/>
            <person name="Wang G."/>
            <person name="Qu G."/>
            <person name="Chen S."/>
        </authorList>
    </citation>
    <scope>NUCLEOTIDE SEQUENCE</scope>
    <source>
        <strain evidence="2">SC-2020</strain>
    </source>
</reference>
<sequence length="49" mass="5468">MSLLIVTMLFLHSCQLCGAGKAAIFFTSAIFLRLFISTKAFARAKRRCI</sequence>
<evidence type="ECO:0000313" key="2">
    <source>
        <dbReference type="EMBL" id="KAJ6994592.1"/>
    </source>
</evidence>
<feature type="chain" id="PRO_5041907915" evidence="1">
    <location>
        <begin position="20"/>
        <end position="49"/>
    </location>
</feature>
<organism evidence="2 3">
    <name type="scientific">Populus alba x Populus x berolinensis</name>
    <dbReference type="NCBI Taxonomy" id="444605"/>
    <lineage>
        <taxon>Eukaryota</taxon>
        <taxon>Viridiplantae</taxon>
        <taxon>Streptophyta</taxon>
        <taxon>Embryophyta</taxon>
        <taxon>Tracheophyta</taxon>
        <taxon>Spermatophyta</taxon>
        <taxon>Magnoliopsida</taxon>
        <taxon>eudicotyledons</taxon>
        <taxon>Gunneridae</taxon>
        <taxon>Pentapetalae</taxon>
        <taxon>rosids</taxon>
        <taxon>fabids</taxon>
        <taxon>Malpighiales</taxon>
        <taxon>Salicaceae</taxon>
        <taxon>Saliceae</taxon>
        <taxon>Populus</taxon>
    </lineage>
</organism>
<dbReference type="EMBL" id="JAQIZT010000006">
    <property type="protein sequence ID" value="KAJ6994592.1"/>
    <property type="molecule type" value="Genomic_DNA"/>
</dbReference>
<comment type="caution">
    <text evidence="2">The sequence shown here is derived from an EMBL/GenBank/DDBJ whole genome shotgun (WGS) entry which is preliminary data.</text>
</comment>
<dbReference type="Proteomes" id="UP001164929">
    <property type="component" value="Chromosome 6"/>
</dbReference>
<dbReference type="AlphaFoldDB" id="A0AAD6W0K3"/>
<feature type="signal peptide" evidence="1">
    <location>
        <begin position="1"/>
        <end position="19"/>
    </location>
</feature>
<proteinExistence type="predicted"/>